<dbReference type="EMBL" id="KB096324">
    <property type="protein sequence ID" value="ESO06427.1"/>
    <property type="molecule type" value="Genomic_DNA"/>
</dbReference>
<organism evidence="13 14">
    <name type="scientific">Helobdella robusta</name>
    <name type="common">Californian leech</name>
    <dbReference type="NCBI Taxonomy" id="6412"/>
    <lineage>
        <taxon>Eukaryota</taxon>
        <taxon>Metazoa</taxon>
        <taxon>Spiralia</taxon>
        <taxon>Lophotrochozoa</taxon>
        <taxon>Annelida</taxon>
        <taxon>Clitellata</taxon>
        <taxon>Hirudinea</taxon>
        <taxon>Rhynchobdellida</taxon>
        <taxon>Glossiphoniidae</taxon>
        <taxon>Helobdella</taxon>
    </lineage>
</organism>
<protein>
    <recommendedName>
        <fullName evidence="9">Ribosomal RNA-processing protein 43</fullName>
    </recommendedName>
</protein>
<dbReference type="KEGG" id="hro:HELRODRAFT_160596"/>
<dbReference type="EnsemblMetazoa" id="HelroT160596">
    <property type="protein sequence ID" value="HelroP160596"/>
    <property type="gene ID" value="HelroG160596"/>
</dbReference>
<dbReference type="GO" id="GO:0000177">
    <property type="term" value="C:cytoplasmic exosome (RNase complex)"/>
    <property type="evidence" value="ECO:0000318"/>
    <property type="project" value="GO_Central"/>
</dbReference>
<dbReference type="OrthoDB" id="45882at2759"/>
<evidence type="ECO:0000256" key="5">
    <source>
        <dbReference type="ARBA" id="ARBA00022552"/>
    </source>
</evidence>
<dbReference type="Pfam" id="PF03725">
    <property type="entry name" value="RNase_PH_C"/>
    <property type="match status" value="1"/>
</dbReference>
<dbReference type="Proteomes" id="UP000015101">
    <property type="component" value="Unassembled WGS sequence"/>
</dbReference>
<evidence type="ECO:0000256" key="1">
    <source>
        <dbReference type="ARBA" id="ARBA00004496"/>
    </source>
</evidence>
<gene>
    <name evidence="13" type="primary">20198817</name>
    <name evidence="12" type="ORF">HELRODRAFT_160596</name>
</gene>
<dbReference type="GO" id="GO:0016075">
    <property type="term" value="P:rRNA catabolic process"/>
    <property type="evidence" value="ECO:0000318"/>
    <property type="project" value="GO_Central"/>
</dbReference>
<dbReference type="InterPro" id="IPR020568">
    <property type="entry name" value="Ribosomal_Su5_D2-typ_SF"/>
</dbReference>
<evidence type="ECO:0000259" key="11">
    <source>
        <dbReference type="Pfam" id="PF03725"/>
    </source>
</evidence>
<dbReference type="GO" id="GO:0071038">
    <property type="term" value="P:TRAMP-dependent tRNA surveillance pathway"/>
    <property type="evidence" value="ECO:0000318"/>
    <property type="project" value="GO_Central"/>
</dbReference>
<dbReference type="GO" id="GO:0035925">
    <property type="term" value="F:mRNA 3'-UTR AU-rich region binding"/>
    <property type="evidence" value="ECO:0000318"/>
    <property type="project" value="GO_Central"/>
</dbReference>
<keyword evidence="8" id="KW-0539">Nucleus</keyword>
<dbReference type="GO" id="GO:0071028">
    <property type="term" value="P:nuclear mRNA surveillance"/>
    <property type="evidence" value="ECO:0000318"/>
    <property type="project" value="GO_Central"/>
</dbReference>
<dbReference type="GO" id="GO:0034475">
    <property type="term" value="P:U4 snRNA 3'-end processing"/>
    <property type="evidence" value="ECO:0000318"/>
    <property type="project" value="GO_Central"/>
</dbReference>
<dbReference type="SUPFAM" id="SSF55666">
    <property type="entry name" value="Ribonuclease PH domain 2-like"/>
    <property type="match status" value="1"/>
</dbReference>
<dbReference type="GeneID" id="20198817"/>
<evidence type="ECO:0000256" key="8">
    <source>
        <dbReference type="ARBA" id="ARBA00023242"/>
    </source>
</evidence>
<evidence type="ECO:0000256" key="6">
    <source>
        <dbReference type="ARBA" id="ARBA00022835"/>
    </source>
</evidence>
<dbReference type="GO" id="GO:0034473">
    <property type="term" value="P:U1 snRNA 3'-end processing"/>
    <property type="evidence" value="ECO:0000318"/>
    <property type="project" value="GO_Central"/>
</dbReference>
<evidence type="ECO:0000259" key="10">
    <source>
        <dbReference type="Pfam" id="PF01138"/>
    </source>
</evidence>
<dbReference type="GO" id="GO:0000176">
    <property type="term" value="C:nuclear exosome (RNase complex)"/>
    <property type="evidence" value="ECO:0000318"/>
    <property type="project" value="GO_Central"/>
</dbReference>
<dbReference type="CTD" id="20198817"/>
<proteinExistence type="inferred from homology"/>
<dbReference type="InterPro" id="IPR036345">
    <property type="entry name" value="ExoRNase_PH_dom2_sf"/>
</dbReference>
<dbReference type="InParanoid" id="T1EQG7"/>
<dbReference type="GO" id="GO:0034476">
    <property type="term" value="P:U5 snRNA 3'-end processing"/>
    <property type="evidence" value="ECO:0000318"/>
    <property type="project" value="GO_Central"/>
</dbReference>
<evidence type="ECO:0000256" key="7">
    <source>
        <dbReference type="ARBA" id="ARBA00022884"/>
    </source>
</evidence>
<dbReference type="eggNOG" id="KOG1613">
    <property type="taxonomic scope" value="Eukaryota"/>
</dbReference>
<evidence type="ECO:0000256" key="9">
    <source>
        <dbReference type="ARBA" id="ARBA00030617"/>
    </source>
</evidence>
<sequence length="216" mass="24482">MADDFKTVFPRKYYKKFFDENVRPDNRSLDECRPLHLEVGGLGTADGSSLVTIGNTKIICGVVSMQWTITCELVCLDYDGCLYDACCLALMAALANTNLKMYAKIEDGSEDLEEQISYQPTKESKKLSLTNKFFATTFALWNSKLILFDPTKEEEDLSRGTITIVCSANSDEYFIQKPGGCELTDEQLNFCLKHSKKRTELLLDMFNEKLHSTDEQ</sequence>
<evidence type="ECO:0000313" key="13">
    <source>
        <dbReference type="EnsemblMetazoa" id="HelroP160596"/>
    </source>
</evidence>
<evidence type="ECO:0000256" key="3">
    <source>
        <dbReference type="ARBA" id="ARBA00006678"/>
    </source>
</evidence>
<dbReference type="Pfam" id="PF01138">
    <property type="entry name" value="RNase_PH"/>
    <property type="match status" value="2"/>
</dbReference>
<keyword evidence="5" id="KW-0698">rRNA processing</keyword>
<reference evidence="12 14" key="2">
    <citation type="journal article" date="2013" name="Nature">
        <title>Insights into bilaterian evolution from three spiralian genomes.</title>
        <authorList>
            <person name="Simakov O."/>
            <person name="Marletaz F."/>
            <person name="Cho S.J."/>
            <person name="Edsinger-Gonzales E."/>
            <person name="Havlak P."/>
            <person name="Hellsten U."/>
            <person name="Kuo D.H."/>
            <person name="Larsson T."/>
            <person name="Lv J."/>
            <person name="Arendt D."/>
            <person name="Savage R."/>
            <person name="Osoegawa K."/>
            <person name="de Jong P."/>
            <person name="Grimwood J."/>
            <person name="Chapman J.A."/>
            <person name="Shapiro H."/>
            <person name="Aerts A."/>
            <person name="Otillar R.P."/>
            <person name="Terry A.Y."/>
            <person name="Boore J.L."/>
            <person name="Grigoriev I.V."/>
            <person name="Lindberg D.R."/>
            <person name="Seaver E.C."/>
            <person name="Weisblat D.A."/>
            <person name="Putnam N.H."/>
            <person name="Rokhsar D.S."/>
        </authorList>
    </citation>
    <scope>NUCLEOTIDE SEQUENCE</scope>
</reference>
<dbReference type="Gene3D" id="3.30.230.70">
    <property type="entry name" value="GHMP Kinase, N-terminal domain"/>
    <property type="match status" value="2"/>
</dbReference>
<reference evidence="13" key="3">
    <citation type="submission" date="2015-06" db="UniProtKB">
        <authorList>
            <consortium name="EnsemblMetazoa"/>
        </authorList>
    </citation>
    <scope>IDENTIFICATION</scope>
</reference>
<dbReference type="OMA" id="TITCELV"/>
<dbReference type="SUPFAM" id="SSF54211">
    <property type="entry name" value="Ribosomal protein S5 domain 2-like"/>
    <property type="match status" value="1"/>
</dbReference>
<dbReference type="AlphaFoldDB" id="T1EQG7"/>
<dbReference type="InterPro" id="IPR027408">
    <property type="entry name" value="PNPase/RNase_PH_dom_sf"/>
</dbReference>
<evidence type="ECO:0000256" key="4">
    <source>
        <dbReference type="ARBA" id="ARBA00022490"/>
    </source>
</evidence>
<dbReference type="GO" id="GO:0071035">
    <property type="term" value="P:nuclear polyadenylation-dependent rRNA catabolic process"/>
    <property type="evidence" value="ECO:0000318"/>
    <property type="project" value="GO_Central"/>
</dbReference>
<dbReference type="STRING" id="6412.T1EQG7"/>
<keyword evidence="7" id="KW-0694">RNA-binding</keyword>
<dbReference type="InterPro" id="IPR015847">
    <property type="entry name" value="ExoRNase_PH_dom2"/>
</dbReference>
<feature type="domain" description="Exoribonuclease phosphorolytic" evidence="11">
    <location>
        <begin position="135"/>
        <end position="197"/>
    </location>
</feature>
<dbReference type="GO" id="GO:0000467">
    <property type="term" value="P:exonucleolytic trimming to generate mature 3'-end of 5.8S rRNA from tricistronic rRNA transcript (SSU-rRNA, 5.8S rRNA, LSU-rRNA)"/>
    <property type="evidence" value="ECO:0000318"/>
    <property type="project" value="GO_Central"/>
</dbReference>
<dbReference type="HOGENOM" id="CLU_1278866_0_0_1"/>
<dbReference type="PANTHER" id="PTHR11097:SF9">
    <property type="entry name" value="EXOSOME COMPLEX COMPONENT RRP43"/>
    <property type="match status" value="1"/>
</dbReference>
<name>T1EQG7_HELRO</name>
<comment type="subcellular location">
    <subcellularLocation>
        <location evidence="1">Cytoplasm</location>
    </subcellularLocation>
    <subcellularLocation>
        <location evidence="2">Nucleus</location>
        <location evidence="2">Nucleolus</location>
    </subcellularLocation>
</comment>
<dbReference type="InterPro" id="IPR050590">
    <property type="entry name" value="Exosome_comp_Rrp42_subfam"/>
</dbReference>
<reference evidence="14" key="1">
    <citation type="submission" date="2012-12" db="EMBL/GenBank/DDBJ databases">
        <authorList>
            <person name="Hellsten U."/>
            <person name="Grimwood J."/>
            <person name="Chapman J.A."/>
            <person name="Shapiro H."/>
            <person name="Aerts A."/>
            <person name="Otillar R.P."/>
            <person name="Terry A.Y."/>
            <person name="Boore J.L."/>
            <person name="Simakov O."/>
            <person name="Marletaz F."/>
            <person name="Cho S.-J."/>
            <person name="Edsinger-Gonzales E."/>
            <person name="Havlak P."/>
            <person name="Kuo D.-H."/>
            <person name="Larsson T."/>
            <person name="Lv J."/>
            <person name="Arendt D."/>
            <person name="Savage R."/>
            <person name="Osoegawa K."/>
            <person name="de Jong P."/>
            <person name="Lindberg D.R."/>
            <person name="Seaver E.C."/>
            <person name="Weisblat D.A."/>
            <person name="Putnam N.H."/>
            <person name="Grigoriev I.V."/>
            <person name="Rokhsar D.S."/>
        </authorList>
    </citation>
    <scope>NUCLEOTIDE SEQUENCE</scope>
</reference>
<dbReference type="PANTHER" id="PTHR11097">
    <property type="entry name" value="EXOSOME COMPLEX EXONUCLEASE RIBOSOMAL RNA PROCESSING PROTEIN"/>
    <property type="match status" value="1"/>
</dbReference>
<dbReference type="InterPro" id="IPR001247">
    <property type="entry name" value="ExoRNase_PH_dom1"/>
</dbReference>
<dbReference type="RefSeq" id="XP_009015795.1">
    <property type="nucleotide sequence ID" value="XM_009017547.1"/>
</dbReference>
<evidence type="ECO:0000313" key="12">
    <source>
        <dbReference type="EMBL" id="ESO06427.1"/>
    </source>
</evidence>
<keyword evidence="4" id="KW-0963">Cytoplasm</keyword>
<comment type="similarity">
    <text evidence="3">Belongs to the RNase PH family.</text>
</comment>
<keyword evidence="6" id="KW-0271">Exosome</keyword>
<evidence type="ECO:0000313" key="14">
    <source>
        <dbReference type="Proteomes" id="UP000015101"/>
    </source>
</evidence>
<dbReference type="EMBL" id="AMQM01000631">
    <property type="status" value="NOT_ANNOTATED_CDS"/>
    <property type="molecule type" value="Genomic_DNA"/>
</dbReference>
<accession>T1EQG7</accession>
<keyword evidence="14" id="KW-1185">Reference proteome</keyword>
<feature type="domain" description="Exoribonuclease phosphorolytic" evidence="10">
    <location>
        <begin position="66"/>
        <end position="99"/>
    </location>
</feature>
<dbReference type="GO" id="GO:0005730">
    <property type="term" value="C:nucleolus"/>
    <property type="evidence" value="ECO:0007669"/>
    <property type="project" value="UniProtKB-SubCell"/>
</dbReference>
<evidence type="ECO:0000256" key="2">
    <source>
        <dbReference type="ARBA" id="ARBA00004604"/>
    </source>
</evidence>
<feature type="domain" description="Exoribonuclease phosphorolytic" evidence="10">
    <location>
        <begin position="31"/>
        <end position="63"/>
    </location>
</feature>